<accession>A0AAJ8C2C5</accession>
<reference evidence="1" key="1">
    <citation type="submission" date="2025-02" db="EMBL/GenBank/DDBJ databases">
        <authorList>
            <consortium name="NCBI Genome Project"/>
        </authorList>
    </citation>
    <scope>NUCLEOTIDE SEQUENCE</scope>
</reference>
<sequence>MNYLPNLITYSATTSNYPPLTPHVDIGTASLSHSHTQSESARELGNPIRVIFKNTHMPNYSH</sequence>
<dbReference type="KEGG" id="ang:An07g02920"/>
<dbReference type="AlphaFoldDB" id="A0AAJ8C2C5"/>
<proteinExistence type="predicted"/>
<dbReference type="VEuPathDB" id="FungiDB:An07g02920"/>
<evidence type="ECO:0000313" key="1">
    <source>
        <dbReference type="RefSeq" id="XP_059606645.1"/>
    </source>
</evidence>
<reference evidence="1" key="2">
    <citation type="submission" date="2025-08" db="UniProtKB">
        <authorList>
            <consortium name="RefSeq"/>
        </authorList>
    </citation>
    <scope>IDENTIFICATION</scope>
</reference>
<name>A0AAJ8C2C5_ASPNG</name>
<organism evidence="1">
    <name type="scientific">Aspergillus niger</name>
    <dbReference type="NCBI Taxonomy" id="5061"/>
    <lineage>
        <taxon>Eukaryota</taxon>
        <taxon>Fungi</taxon>
        <taxon>Dikarya</taxon>
        <taxon>Ascomycota</taxon>
        <taxon>Pezizomycotina</taxon>
        <taxon>Eurotiomycetes</taxon>
        <taxon>Eurotiomycetidae</taxon>
        <taxon>Eurotiales</taxon>
        <taxon>Aspergillaceae</taxon>
        <taxon>Aspergillus</taxon>
        <taxon>Aspergillus subgen. Circumdati</taxon>
    </lineage>
</organism>
<protein>
    <submittedName>
        <fullName evidence="1">Uncharacterized protein</fullName>
    </submittedName>
</protein>
<gene>
    <name evidence="1" type="ORF">An07g02920</name>
</gene>
<dbReference type="RefSeq" id="XP_059606645.1">
    <property type="nucleotide sequence ID" value="XM_059748321.1"/>
</dbReference>
<dbReference type="GeneID" id="84591322"/>